<dbReference type="GO" id="GO:0016020">
    <property type="term" value="C:membrane"/>
    <property type="evidence" value="ECO:0007669"/>
    <property type="project" value="UniProtKB-SubCell"/>
</dbReference>
<keyword evidence="3" id="KW-0472">Membrane</keyword>
<name>A0A0X3UEA6_9RHOB</name>
<gene>
    <name evidence="6" type="ORF">AVO45_17905</name>
</gene>
<feature type="domain" description="Outer membrane protein beta-barrel" evidence="5">
    <location>
        <begin position="14"/>
        <end position="202"/>
    </location>
</feature>
<dbReference type="PANTHER" id="PTHR34001">
    <property type="entry name" value="BLL7405 PROTEIN"/>
    <property type="match status" value="1"/>
</dbReference>
<proteinExistence type="inferred from homology"/>
<keyword evidence="2" id="KW-0732">Signal</keyword>
<dbReference type="STRING" id="1685379.AVO45_17905"/>
<dbReference type="AlphaFoldDB" id="A0A0X3UEA6"/>
<keyword evidence="7" id="KW-1185">Reference proteome</keyword>
<protein>
    <recommendedName>
        <fullName evidence="5">Outer membrane protein beta-barrel domain-containing protein</fullName>
    </recommendedName>
</protein>
<evidence type="ECO:0000256" key="2">
    <source>
        <dbReference type="ARBA" id="ARBA00022729"/>
    </source>
</evidence>
<dbReference type="InterPro" id="IPR051692">
    <property type="entry name" value="OMP-like"/>
</dbReference>
<dbReference type="OrthoDB" id="268975at2"/>
<dbReference type="Gene3D" id="2.40.160.20">
    <property type="match status" value="1"/>
</dbReference>
<dbReference type="SUPFAM" id="SSF56925">
    <property type="entry name" value="OMPA-like"/>
    <property type="match status" value="1"/>
</dbReference>
<comment type="caution">
    <text evidence="6">The sequence shown here is derived from an EMBL/GenBank/DDBJ whole genome shotgun (WGS) entry which is preliminary data.</text>
</comment>
<accession>A0A0X3UEA6</accession>
<evidence type="ECO:0000256" key="3">
    <source>
        <dbReference type="ARBA" id="ARBA00023136"/>
    </source>
</evidence>
<evidence type="ECO:0000259" key="5">
    <source>
        <dbReference type="Pfam" id="PF13505"/>
    </source>
</evidence>
<comment type="subcellular location">
    <subcellularLocation>
        <location evidence="1">Membrane</location>
    </subcellularLocation>
</comment>
<evidence type="ECO:0000313" key="6">
    <source>
        <dbReference type="EMBL" id="KUJ85126.1"/>
    </source>
</evidence>
<dbReference type="Proteomes" id="UP000053791">
    <property type="component" value="Unassembled WGS sequence"/>
</dbReference>
<reference evidence="6 7" key="1">
    <citation type="submission" date="2015-12" db="EMBL/GenBank/DDBJ databases">
        <authorList>
            <person name="Shamseldin A."/>
            <person name="Moawad H."/>
            <person name="Abd El-Rahim W.M."/>
            <person name="Sadowsky M.J."/>
        </authorList>
    </citation>
    <scope>NUCLEOTIDE SEQUENCE [LARGE SCALE GENOMIC DNA]</scope>
    <source>
        <strain evidence="6 7">ZGT118</strain>
    </source>
</reference>
<comment type="similarity">
    <text evidence="4">Belongs to the Omp25/RopB family.</text>
</comment>
<dbReference type="InterPro" id="IPR027385">
    <property type="entry name" value="Beta-barrel_OMP"/>
</dbReference>
<dbReference type="PANTHER" id="PTHR34001:SF3">
    <property type="entry name" value="BLL7405 PROTEIN"/>
    <property type="match status" value="1"/>
</dbReference>
<dbReference type="RefSeq" id="WP_068345034.1">
    <property type="nucleotide sequence ID" value="NZ_LQBQ01000004.1"/>
</dbReference>
<dbReference type="InterPro" id="IPR011250">
    <property type="entry name" value="OMP/PagP_B-barrel"/>
</dbReference>
<organism evidence="6 7">
    <name type="scientific">Ruegeria marisrubri</name>
    <dbReference type="NCBI Taxonomy" id="1685379"/>
    <lineage>
        <taxon>Bacteria</taxon>
        <taxon>Pseudomonadati</taxon>
        <taxon>Pseudomonadota</taxon>
        <taxon>Alphaproteobacteria</taxon>
        <taxon>Rhodobacterales</taxon>
        <taxon>Roseobacteraceae</taxon>
        <taxon>Ruegeria</taxon>
    </lineage>
</organism>
<dbReference type="Pfam" id="PF13505">
    <property type="entry name" value="OMP_b-brl"/>
    <property type="match status" value="1"/>
</dbReference>
<sequence length="202" mass="21041">MSIIAGMASAGEGDGAGNAVFDGVYLGIGLGLSDADGNGEYPIIAGGTTTGSYDPGSGRSYSAFAGYNYQSGSFVYGAEVRYSNLTGLNASDGGAPEVMEITVATDVRGKVGYVTGDFMVYGTLGWTWASLRVHPGLQFGGRSNTADIDGVNYGLGVEYSINDNWSAGADLTFRDLNGRFAEAATDMDADLNTLTFRLGYRF</sequence>
<evidence type="ECO:0000256" key="1">
    <source>
        <dbReference type="ARBA" id="ARBA00004370"/>
    </source>
</evidence>
<dbReference type="EMBL" id="LQBQ01000004">
    <property type="protein sequence ID" value="KUJ85126.1"/>
    <property type="molecule type" value="Genomic_DNA"/>
</dbReference>
<evidence type="ECO:0000256" key="4">
    <source>
        <dbReference type="ARBA" id="ARBA00038306"/>
    </source>
</evidence>
<evidence type="ECO:0000313" key="7">
    <source>
        <dbReference type="Proteomes" id="UP000053791"/>
    </source>
</evidence>